<feature type="region of interest" description="Disordered" evidence="1">
    <location>
        <begin position="1"/>
        <end position="21"/>
    </location>
</feature>
<feature type="region of interest" description="Disordered" evidence="1">
    <location>
        <begin position="379"/>
        <end position="403"/>
    </location>
</feature>
<dbReference type="Proteomes" id="UP000001357">
    <property type="component" value="Unassembled WGS sequence"/>
</dbReference>
<feature type="compositionally biased region" description="Acidic residues" evidence="1">
    <location>
        <begin position="121"/>
        <end position="131"/>
    </location>
</feature>
<dbReference type="InParanoid" id="A9UY48"/>
<dbReference type="AlphaFoldDB" id="A9UY48"/>
<sequence>MAALVAAYSDSDDDSGDESTQAVTAVMGAKEVAKVAQATQAAESPVAAPRRGGLGLPPPQHGGKASSASVGLRLPPPRGATASTGTDVSAKRKATVTGGVARRAKKTNISDKRKLLLAVPELEDPDSDEEDPSHKPVAADAPKARNVIDLLPAPKSGKPSGRLALDTKTIVKSDVPASQTEAPQSKPASQLVPASVLRRQRHQADASASTTSAASFLDTEEAAHDEGGFFSFGNSAPAATAKSAATTPATNPPPSAAPRATPAAPAAPVRYGYGQAHVANTAPQPQSYGYGHVTPNSAYAYGAPAAQYAAVGQQQSSMGSASEAAYHQSFAAPPTDEMADFGGVELAKLVKRDRGMGANVNIVDFNDKERREANNDWRRSVAGTKEAQAPTKTPNIAGSAKHRSQLSYLAQQAQAHQQEISNFWAAGHEARRNAKMRYGF</sequence>
<name>A9UY48_MONBE</name>
<feature type="compositionally biased region" description="Low complexity" evidence="1">
    <location>
        <begin position="257"/>
        <end position="266"/>
    </location>
</feature>
<accession>A9UY48</accession>
<dbReference type="PANTHER" id="PTHR13621">
    <property type="entry name" value="PROLINE-RICH PROTEIN PRCC"/>
    <property type="match status" value="1"/>
</dbReference>
<dbReference type="GO" id="GO:0005634">
    <property type="term" value="C:nucleus"/>
    <property type="evidence" value="ECO:0000318"/>
    <property type="project" value="GO_Central"/>
</dbReference>
<dbReference type="EMBL" id="CH991549">
    <property type="protein sequence ID" value="EDQ89798.1"/>
    <property type="molecule type" value="Genomic_DNA"/>
</dbReference>
<proteinExistence type="predicted"/>
<gene>
    <name evidence="2" type="ORF">MONBRDRAFT_24919</name>
</gene>
<dbReference type="OMA" id="RTHPIRI"/>
<evidence type="ECO:0000313" key="2">
    <source>
        <dbReference type="EMBL" id="EDQ89798.1"/>
    </source>
</evidence>
<dbReference type="RefSeq" id="XP_001745220.1">
    <property type="nucleotide sequence ID" value="XM_001745168.1"/>
</dbReference>
<feature type="region of interest" description="Disordered" evidence="1">
    <location>
        <begin position="241"/>
        <end position="266"/>
    </location>
</feature>
<dbReference type="Pfam" id="PF10253">
    <property type="entry name" value="PRCC"/>
    <property type="match status" value="1"/>
</dbReference>
<keyword evidence="3" id="KW-1185">Reference proteome</keyword>
<dbReference type="STRING" id="81824.A9UY48"/>
<feature type="region of interest" description="Disordered" evidence="1">
    <location>
        <begin position="38"/>
        <end position="163"/>
    </location>
</feature>
<protein>
    <recommendedName>
        <fullName evidence="4">Proline-rich protein PRCC</fullName>
    </recommendedName>
</protein>
<evidence type="ECO:0000256" key="1">
    <source>
        <dbReference type="SAM" id="MobiDB-lite"/>
    </source>
</evidence>
<evidence type="ECO:0000313" key="3">
    <source>
        <dbReference type="Proteomes" id="UP000001357"/>
    </source>
</evidence>
<dbReference type="PANTHER" id="PTHR13621:SF2">
    <property type="entry name" value="PROLINE-RICH PROTEIN PRCC"/>
    <property type="match status" value="1"/>
</dbReference>
<dbReference type="GeneID" id="5890444"/>
<dbReference type="InterPro" id="IPR018800">
    <property type="entry name" value="PRCC"/>
</dbReference>
<organism evidence="2 3">
    <name type="scientific">Monosiga brevicollis</name>
    <name type="common">Choanoflagellate</name>
    <dbReference type="NCBI Taxonomy" id="81824"/>
    <lineage>
        <taxon>Eukaryota</taxon>
        <taxon>Choanoflagellata</taxon>
        <taxon>Craspedida</taxon>
        <taxon>Salpingoecidae</taxon>
        <taxon>Monosiga</taxon>
    </lineage>
</organism>
<reference evidence="2 3" key="1">
    <citation type="journal article" date="2008" name="Nature">
        <title>The genome of the choanoflagellate Monosiga brevicollis and the origin of metazoans.</title>
        <authorList>
            <consortium name="JGI Sequencing"/>
            <person name="King N."/>
            <person name="Westbrook M.J."/>
            <person name="Young S.L."/>
            <person name="Kuo A."/>
            <person name="Abedin M."/>
            <person name="Chapman J."/>
            <person name="Fairclough S."/>
            <person name="Hellsten U."/>
            <person name="Isogai Y."/>
            <person name="Letunic I."/>
            <person name="Marr M."/>
            <person name="Pincus D."/>
            <person name="Putnam N."/>
            <person name="Rokas A."/>
            <person name="Wright K.J."/>
            <person name="Zuzow R."/>
            <person name="Dirks W."/>
            <person name="Good M."/>
            <person name="Goodstein D."/>
            <person name="Lemons D."/>
            <person name="Li W."/>
            <person name="Lyons J.B."/>
            <person name="Morris A."/>
            <person name="Nichols S."/>
            <person name="Richter D.J."/>
            <person name="Salamov A."/>
            <person name="Bork P."/>
            <person name="Lim W.A."/>
            <person name="Manning G."/>
            <person name="Miller W.T."/>
            <person name="McGinnis W."/>
            <person name="Shapiro H."/>
            <person name="Tjian R."/>
            <person name="Grigoriev I.V."/>
            <person name="Rokhsar D."/>
        </authorList>
    </citation>
    <scope>NUCLEOTIDE SEQUENCE [LARGE SCALE GENOMIC DNA]</scope>
    <source>
        <strain evidence="3">MX1 / ATCC 50154</strain>
    </source>
</reference>
<dbReference type="KEGG" id="mbr:MONBRDRAFT_24919"/>
<evidence type="ECO:0008006" key="4">
    <source>
        <dbReference type="Google" id="ProtNLM"/>
    </source>
</evidence>